<keyword evidence="2" id="KW-1133">Transmembrane helix</keyword>
<organism evidence="4 5">
    <name type="scientific">Diaporthe australafricana</name>
    <dbReference type="NCBI Taxonomy" id="127596"/>
    <lineage>
        <taxon>Eukaryota</taxon>
        <taxon>Fungi</taxon>
        <taxon>Dikarya</taxon>
        <taxon>Ascomycota</taxon>
        <taxon>Pezizomycotina</taxon>
        <taxon>Sordariomycetes</taxon>
        <taxon>Sordariomycetidae</taxon>
        <taxon>Diaporthales</taxon>
        <taxon>Diaporthaceae</taxon>
        <taxon>Diaporthe</taxon>
    </lineage>
</organism>
<keyword evidence="2" id="KW-0472">Membrane</keyword>
<sequence length="330" mass="34201">MKLANIQHSALAVFLAIPMASSISFGAKPLEGCSLVYRHNIAAAVSCGNRNAVENCLMGLAEDQDLLQDCLVSAGCTLQDAEREATWAAESCKTNPNIEENNVELRQQQHGRPGSLRAIREVVEVRAAAAAAADEEKTTLATSATPDVTAAAGTSTNTWIMINHVTGTSYTTTTCMTATTVQTSECSFINAAEDTACVATTAVVPTCVPGMYCSFSQTSGSVKCVVKGGMETSGIVVAGVLGVAAFIAISTLCFMGCRERRAHKRDRRAAEAQAALAATAAAKRPSRAGTGVGGGDYAPLMGAGVGAQGPPERPGRANPFSGGHQYYDSR</sequence>
<evidence type="ECO:0000256" key="2">
    <source>
        <dbReference type="SAM" id="Phobius"/>
    </source>
</evidence>
<feature type="chain" id="PRO_5045599375" description="Extracellular membrane protein CFEM domain-containing protein" evidence="3">
    <location>
        <begin position="23"/>
        <end position="330"/>
    </location>
</feature>
<feature type="transmembrane region" description="Helical" evidence="2">
    <location>
        <begin position="234"/>
        <end position="257"/>
    </location>
</feature>
<feature type="region of interest" description="Disordered" evidence="1">
    <location>
        <begin position="302"/>
        <end position="330"/>
    </location>
</feature>
<keyword evidence="5" id="KW-1185">Reference proteome</keyword>
<dbReference type="Proteomes" id="UP001583177">
    <property type="component" value="Unassembled WGS sequence"/>
</dbReference>
<feature type="signal peptide" evidence="3">
    <location>
        <begin position="1"/>
        <end position="22"/>
    </location>
</feature>
<comment type="caution">
    <text evidence="4">The sequence shown here is derived from an EMBL/GenBank/DDBJ whole genome shotgun (WGS) entry which is preliminary data.</text>
</comment>
<name>A0ABR3WFA8_9PEZI</name>
<evidence type="ECO:0000313" key="4">
    <source>
        <dbReference type="EMBL" id="KAL1860529.1"/>
    </source>
</evidence>
<keyword evidence="3" id="KW-0732">Signal</keyword>
<protein>
    <recommendedName>
        <fullName evidence="6">Extracellular membrane protein CFEM domain-containing protein</fullName>
    </recommendedName>
</protein>
<evidence type="ECO:0000256" key="3">
    <source>
        <dbReference type="SAM" id="SignalP"/>
    </source>
</evidence>
<reference evidence="4 5" key="1">
    <citation type="journal article" date="2024" name="IMA Fungus">
        <title>IMA Genome - F19 : A genome assembly and annotation guide to empower mycologists, including annotated draft genome sequences of Ceratocystis pirilliformis, Diaporthe australafricana, Fusarium ophioides, Paecilomyces lecythidis, and Sporothrix stenoceras.</title>
        <authorList>
            <person name="Aylward J."/>
            <person name="Wilson A.M."/>
            <person name="Visagie C.M."/>
            <person name="Spraker J."/>
            <person name="Barnes I."/>
            <person name="Buitendag C."/>
            <person name="Ceriani C."/>
            <person name="Del Mar Angel L."/>
            <person name="du Plessis D."/>
            <person name="Fuchs T."/>
            <person name="Gasser K."/>
            <person name="Kramer D."/>
            <person name="Li W."/>
            <person name="Munsamy K."/>
            <person name="Piso A."/>
            <person name="Price J.L."/>
            <person name="Sonnekus B."/>
            <person name="Thomas C."/>
            <person name="van der Nest A."/>
            <person name="van Dijk A."/>
            <person name="van Heerden A."/>
            <person name="van Vuuren N."/>
            <person name="Yilmaz N."/>
            <person name="Duong T.A."/>
            <person name="van der Merwe N.A."/>
            <person name="Wingfield M.J."/>
            <person name="Wingfield B.D."/>
        </authorList>
    </citation>
    <scope>NUCLEOTIDE SEQUENCE [LARGE SCALE GENOMIC DNA]</scope>
    <source>
        <strain evidence="4 5">CMW 18300</strain>
    </source>
</reference>
<evidence type="ECO:0000313" key="5">
    <source>
        <dbReference type="Proteomes" id="UP001583177"/>
    </source>
</evidence>
<dbReference type="EMBL" id="JAWRVE010000091">
    <property type="protein sequence ID" value="KAL1860529.1"/>
    <property type="molecule type" value="Genomic_DNA"/>
</dbReference>
<accession>A0ABR3WFA8</accession>
<gene>
    <name evidence="4" type="ORF">Daus18300_009161</name>
</gene>
<keyword evidence="2" id="KW-0812">Transmembrane</keyword>
<proteinExistence type="predicted"/>
<evidence type="ECO:0008006" key="6">
    <source>
        <dbReference type="Google" id="ProtNLM"/>
    </source>
</evidence>
<evidence type="ECO:0000256" key="1">
    <source>
        <dbReference type="SAM" id="MobiDB-lite"/>
    </source>
</evidence>